<name>A0ABP1E9N6_9APHY</name>
<feature type="domain" description="BTB" evidence="1">
    <location>
        <begin position="21"/>
        <end position="90"/>
    </location>
</feature>
<reference evidence="3" key="1">
    <citation type="submission" date="2024-04" db="EMBL/GenBank/DDBJ databases">
        <authorList>
            <person name="Shaw F."/>
            <person name="Minotto A."/>
        </authorList>
    </citation>
    <scope>NUCLEOTIDE SEQUENCE [LARGE SCALE GENOMIC DNA]</scope>
</reference>
<evidence type="ECO:0000313" key="2">
    <source>
        <dbReference type="EMBL" id="CAL1716224.1"/>
    </source>
</evidence>
<dbReference type="EMBL" id="OZ037952">
    <property type="protein sequence ID" value="CAL1716224.1"/>
    <property type="molecule type" value="Genomic_DNA"/>
</dbReference>
<evidence type="ECO:0000259" key="1">
    <source>
        <dbReference type="PROSITE" id="PS50097"/>
    </source>
</evidence>
<dbReference type="InterPro" id="IPR011333">
    <property type="entry name" value="SKP1/BTB/POZ_sf"/>
</dbReference>
<dbReference type="SUPFAM" id="SSF54695">
    <property type="entry name" value="POZ domain"/>
    <property type="match status" value="1"/>
</dbReference>
<dbReference type="Pfam" id="PF00651">
    <property type="entry name" value="BTB"/>
    <property type="match status" value="1"/>
</dbReference>
<proteinExistence type="predicted"/>
<keyword evidence="3" id="KW-1185">Reference proteome</keyword>
<dbReference type="Proteomes" id="UP001497453">
    <property type="component" value="Chromosome 9"/>
</dbReference>
<protein>
    <recommendedName>
        <fullName evidence="1">BTB domain-containing protein</fullName>
    </recommendedName>
</protein>
<evidence type="ECO:0000313" key="3">
    <source>
        <dbReference type="Proteomes" id="UP001497453"/>
    </source>
</evidence>
<dbReference type="InterPro" id="IPR000210">
    <property type="entry name" value="BTB/POZ_dom"/>
</dbReference>
<accession>A0ABP1E9N6</accession>
<dbReference type="Gene3D" id="3.30.710.10">
    <property type="entry name" value="Potassium Channel Kv1.1, Chain A"/>
    <property type="match status" value="2"/>
</dbReference>
<organism evidence="2 3">
    <name type="scientific">Somion occarium</name>
    <dbReference type="NCBI Taxonomy" id="3059160"/>
    <lineage>
        <taxon>Eukaryota</taxon>
        <taxon>Fungi</taxon>
        <taxon>Dikarya</taxon>
        <taxon>Basidiomycota</taxon>
        <taxon>Agaricomycotina</taxon>
        <taxon>Agaricomycetes</taxon>
        <taxon>Polyporales</taxon>
        <taxon>Cerrenaceae</taxon>
        <taxon>Somion</taxon>
    </lineage>
</organism>
<sequence>MTSTEQPSVAQYPFDNADSSSDVIFRTSDNIDYYLHKLILKFASPVFADMFNVAQPVSAVGDPENSSHGLPVILITEKSRTLDCLLRMCYPVPETEEDSLAEVEILLKAALKYQVEKAVLHTNRRLVTFTSREPLSVFAIACRLNQEQVACVAAQAWKQKYKTITTQRDQSFPTRGSTPTKCTITSWGLVTACDDGCLKSDFSQTAAGATYNEALHTTTAGQFYRLLRYLEDGPMEFCCSTCKTQPQDLNDVAVTDLLSSYPFSIPDSDFVIRSRDGIEIPVHKLILSIASAHTILGEAPEGHTENGSPIVRLDQDGEVLATLVRSCYPFGDEEITEDTCGVSLAASVRRTAETYEMHRVAQAAKYLMIGHTEMRPLQVYFAASRYGWKEEVDLAAQCCLSLRSLDAADSYVSEMEHVSSDIYYQLLKRHHSAGMNSAISEPVPVAPITGNRKKNLKKKGRR</sequence>
<dbReference type="PROSITE" id="PS50097">
    <property type="entry name" value="BTB"/>
    <property type="match status" value="1"/>
</dbReference>
<gene>
    <name evidence="2" type="ORF">GFSPODELE1_LOCUS10654</name>
</gene>
<dbReference type="SMART" id="SM00225">
    <property type="entry name" value="BTB"/>
    <property type="match status" value="2"/>
</dbReference>